<dbReference type="Proteomes" id="UP000287605">
    <property type="component" value="Unassembled WGS sequence"/>
</dbReference>
<keyword evidence="2" id="KW-1185">Reference proteome</keyword>
<dbReference type="OrthoDB" id="1649074at2"/>
<dbReference type="Pfam" id="PF05256">
    <property type="entry name" value="UPF0223"/>
    <property type="match status" value="1"/>
</dbReference>
<dbReference type="SUPFAM" id="SSF158504">
    <property type="entry name" value="BH2638-like"/>
    <property type="match status" value="1"/>
</dbReference>
<dbReference type="InterPro" id="IPR023324">
    <property type="entry name" value="BH2638-like_sf"/>
</dbReference>
<name>A0A430B4A1_9ENTE</name>
<dbReference type="EMBL" id="NGKA01000002">
    <property type="protein sequence ID" value="RSU15032.1"/>
    <property type="molecule type" value="Genomic_DNA"/>
</dbReference>
<dbReference type="Gene3D" id="1.10.220.80">
    <property type="entry name" value="BH2638-like"/>
    <property type="match status" value="1"/>
</dbReference>
<organism evidence="1 2">
    <name type="scientific">Vagococcus elongatus</name>
    <dbReference type="NCBI Taxonomy" id="180344"/>
    <lineage>
        <taxon>Bacteria</taxon>
        <taxon>Bacillati</taxon>
        <taxon>Bacillota</taxon>
        <taxon>Bacilli</taxon>
        <taxon>Lactobacillales</taxon>
        <taxon>Enterococcaceae</taxon>
        <taxon>Vagococcus</taxon>
    </lineage>
</organism>
<gene>
    <name evidence="1" type="ORF">CBF29_01450</name>
</gene>
<dbReference type="PIRSF" id="PIRSF037260">
    <property type="entry name" value="UPF0223"/>
    <property type="match status" value="1"/>
</dbReference>
<sequence length="89" mass="10447">MEKYYYPLNDEWSHEEIVTVMNLWTKVEEAYEEGVDVESLSTAYHKFKEVVPSIGEEKTLGREFEKVSGYSLYRVMQAAKQKDTGKLKM</sequence>
<comment type="caution">
    <text evidence="1">The sequence shown here is derived from an EMBL/GenBank/DDBJ whole genome shotgun (WGS) entry which is preliminary data.</text>
</comment>
<dbReference type="RefSeq" id="WP_126806553.1">
    <property type="nucleotide sequence ID" value="NZ_NGKA01000002.1"/>
</dbReference>
<accession>A0A430B4A1</accession>
<proteinExistence type="predicted"/>
<evidence type="ECO:0000313" key="2">
    <source>
        <dbReference type="Proteomes" id="UP000287605"/>
    </source>
</evidence>
<evidence type="ECO:0000313" key="1">
    <source>
        <dbReference type="EMBL" id="RSU15032.1"/>
    </source>
</evidence>
<dbReference type="NCBIfam" id="NF003353">
    <property type="entry name" value="PRK04387.1"/>
    <property type="match status" value="1"/>
</dbReference>
<dbReference type="InterPro" id="IPR007920">
    <property type="entry name" value="UPF0223"/>
</dbReference>
<dbReference type="AlphaFoldDB" id="A0A430B4A1"/>
<reference evidence="1 2" key="1">
    <citation type="submission" date="2017-05" db="EMBL/GenBank/DDBJ databases">
        <title>Vagococcus spp. assemblies.</title>
        <authorList>
            <person name="Gulvik C.A."/>
        </authorList>
    </citation>
    <scope>NUCLEOTIDE SEQUENCE [LARGE SCALE GENOMIC DNA]</scope>
    <source>
        <strain evidence="1 2">CCUG 51432</strain>
    </source>
</reference>
<protein>
    <submittedName>
        <fullName evidence="1">Uncharacterized protein</fullName>
    </submittedName>
</protein>